<evidence type="ECO:0000313" key="2">
    <source>
        <dbReference type="EMBL" id="KKJ77852.1"/>
    </source>
</evidence>
<feature type="region of interest" description="Disordered" evidence="1">
    <location>
        <begin position="78"/>
        <end position="105"/>
    </location>
</feature>
<organism evidence="2 3">
    <name type="scientific">Kiloniella litopenaei</name>
    <dbReference type="NCBI Taxonomy" id="1549748"/>
    <lineage>
        <taxon>Bacteria</taxon>
        <taxon>Pseudomonadati</taxon>
        <taxon>Pseudomonadota</taxon>
        <taxon>Alphaproteobacteria</taxon>
        <taxon>Rhodospirillales</taxon>
        <taxon>Kiloniellaceae</taxon>
        <taxon>Kiloniella</taxon>
    </lineage>
</organism>
<evidence type="ECO:0000313" key="3">
    <source>
        <dbReference type="Proteomes" id="UP000034491"/>
    </source>
</evidence>
<reference evidence="2 3" key="1">
    <citation type="submission" date="2015-03" db="EMBL/GenBank/DDBJ databases">
        <title>Genome sequence of Kiloniella sp. P1-1, isolated from the gut microflora of Pacific white shrimp, Penaeus vannamei.</title>
        <authorList>
            <person name="Shao Z."/>
            <person name="Wang L."/>
            <person name="Li X."/>
        </authorList>
    </citation>
    <scope>NUCLEOTIDE SEQUENCE [LARGE SCALE GENOMIC DNA]</scope>
    <source>
        <strain evidence="2 3">P1-1</strain>
    </source>
</reference>
<proteinExistence type="predicted"/>
<protein>
    <submittedName>
        <fullName evidence="2">Uncharacterized protein</fullName>
    </submittedName>
</protein>
<dbReference type="OrthoDB" id="9919430at2"/>
<gene>
    <name evidence="2" type="ORF">WH95_05350</name>
</gene>
<evidence type="ECO:0000256" key="1">
    <source>
        <dbReference type="SAM" id="MobiDB-lite"/>
    </source>
</evidence>
<dbReference type="Proteomes" id="UP000034491">
    <property type="component" value="Unassembled WGS sequence"/>
</dbReference>
<dbReference type="STRING" id="1549748.WH95_05350"/>
<name>A0A0M2R7H9_9PROT</name>
<dbReference type="RefSeq" id="WP_046503987.1">
    <property type="nucleotide sequence ID" value="NZ_LANI01000003.1"/>
</dbReference>
<dbReference type="EMBL" id="LANI01000003">
    <property type="protein sequence ID" value="KKJ77852.1"/>
    <property type="molecule type" value="Genomic_DNA"/>
</dbReference>
<keyword evidence="3" id="KW-1185">Reference proteome</keyword>
<feature type="compositionally biased region" description="Polar residues" evidence="1">
    <location>
        <begin position="89"/>
        <end position="102"/>
    </location>
</feature>
<accession>A0A0M2R7H9</accession>
<sequence>MDRENDIDQLADEYLDLWIAHLSGLRLTPWHLMADLSTDLDPAIIDLYRQWEAFYHSLYHPDARGGENPFQSVLQYDFGQAKGTEPGGKQTQNKSGSVTNAHGVSDDDIAELKARLGDLARQIAELEAGSENSGNDEGANRE</sequence>
<dbReference type="AlphaFoldDB" id="A0A0M2R7H9"/>
<comment type="caution">
    <text evidence="2">The sequence shown here is derived from an EMBL/GenBank/DDBJ whole genome shotgun (WGS) entry which is preliminary data.</text>
</comment>